<feature type="transmembrane region" description="Helical" evidence="7">
    <location>
        <begin position="122"/>
        <end position="146"/>
    </location>
</feature>
<feature type="transmembrane region" description="Helical" evidence="7">
    <location>
        <begin position="345"/>
        <end position="370"/>
    </location>
</feature>
<evidence type="ECO:0000256" key="1">
    <source>
        <dbReference type="ARBA" id="ARBA00004651"/>
    </source>
</evidence>
<dbReference type="PANTHER" id="PTHR43045:SF1">
    <property type="entry name" value="SHIKIMATE TRANSPORTER"/>
    <property type="match status" value="1"/>
</dbReference>
<evidence type="ECO:0000259" key="8">
    <source>
        <dbReference type="PROSITE" id="PS50850"/>
    </source>
</evidence>
<dbReference type="InterPro" id="IPR020846">
    <property type="entry name" value="MFS_dom"/>
</dbReference>
<dbReference type="PANTHER" id="PTHR43045">
    <property type="entry name" value="SHIKIMATE TRANSPORTER"/>
    <property type="match status" value="1"/>
</dbReference>
<gene>
    <name evidence="9" type="ORF">GCM10023094_32880</name>
</gene>
<evidence type="ECO:0000256" key="3">
    <source>
        <dbReference type="ARBA" id="ARBA00022475"/>
    </source>
</evidence>
<reference evidence="10" key="1">
    <citation type="journal article" date="2019" name="Int. J. Syst. Evol. Microbiol.">
        <title>The Global Catalogue of Microorganisms (GCM) 10K type strain sequencing project: providing services to taxonomists for standard genome sequencing and annotation.</title>
        <authorList>
            <consortium name="The Broad Institute Genomics Platform"/>
            <consortium name="The Broad Institute Genome Sequencing Center for Infectious Disease"/>
            <person name="Wu L."/>
            <person name="Ma J."/>
        </authorList>
    </citation>
    <scope>NUCLEOTIDE SEQUENCE [LARGE SCALE GENOMIC DNA]</scope>
    <source>
        <strain evidence="10">JCM 32206</strain>
    </source>
</reference>
<feature type="transmembrane region" description="Helical" evidence="7">
    <location>
        <begin position="203"/>
        <end position="224"/>
    </location>
</feature>
<feature type="transmembrane region" description="Helical" evidence="7">
    <location>
        <begin position="412"/>
        <end position="434"/>
    </location>
</feature>
<organism evidence="9 10">
    <name type="scientific">Rhodococcus olei</name>
    <dbReference type="NCBI Taxonomy" id="2161675"/>
    <lineage>
        <taxon>Bacteria</taxon>
        <taxon>Bacillati</taxon>
        <taxon>Actinomycetota</taxon>
        <taxon>Actinomycetes</taxon>
        <taxon>Mycobacteriales</taxon>
        <taxon>Nocardiaceae</taxon>
        <taxon>Rhodococcus</taxon>
    </lineage>
</organism>
<proteinExistence type="predicted"/>
<evidence type="ECO:0000256" key="2">
    <source>
        <dbReference type="ARBA" id="ARBA00022448"/>
    </source>
</evidence>
<keyword evidence="5 7" id="KW-1133">Transmembrane helix</keyword>
<feature type="transmembrane region" description="Helical" evidence="7">
    <location>
        <begin position="35"/>
        <end position="54"/>
    </location>
</feature>
<evidence type="ECO:0000313" key="9">
    <source>
        <dbReference type="EMBL" id="GAA4482613.1"/>
    </source>
</evidence>
<evidence type="ECO:0000313" key="10">
    <source>
        <dbReference type="Proteomes" id="UP001501183"/>
    </source>
</evidence>
<feature type="transmembrane region" description="Helical" evidence="7">
    <location>
        <begin position="167"/>
        <end position="191"/>
    </location>
</feature>
<sequence>MNNQPTEQYRHADDAGAVNRRRALWGSSLGTTLEWYDFFLYGSMAVIVFPHLFFSQQSGYVATLLSVSTFGAAFVVRPIGAALFGALGDRRGRREVLVTTMVLMGVSTALIGLLPTDQKVGLWAPFLLVLLRLLQGLSTGGEWGGATLMAVENAKHTATRAESRRGFYGSLVMAASPAGLVLSNAAILILTRIDKAAFMEWGWRIPFLAGGVIAVLGLVIRLGVTETEEFTKLADRGEVSSSPVRTVLRRFPLRMLRIACIYMGPGAAFYAVIIFGQKYAVQNGGLTAMQMSAVVVLYGITMFAGTVWSGHHVDRFGAARMGFYGIVAMGVMTPIVMAVMSSGNFGLVVVVYLVMAVVQAIVNAPLAVVFTDMFAPDVRYTGVSLGYQLGTIFGGALPPIIALWLLERTGSVWSVVAYLVALLVVSALCIVGLMNRSDESEVEPAGAVSNAMTS</sequence>
<feature type="transmembrane region" description="Helical" evidence="7">
    <location>
        <begin position="60"/>
        <end position="84"/>
    </location>
</feature>
<accession>A0ABP8P9G1</accession>
<keyword evidence="4 7" id="KW-0812">Transmembrane</keyword>
<dbReference type="EMBL" id="BAABFB010000050">
    <property type="protein sequence ID" value="GAA4482613.1"/>
    <property type="molecule type" value="Genomic_DNA"/>
</dbReference>
<comment type="caution">
    <text evidence="9">The sequence shown here is derived from an EMBL/GenBank/DDBJ whole genome shotgun (WGS) entry which is preliminary data.</text>
</comment>
<dbReference type="InterPro" id="IPR011701">
    <property type="entry name" value="MFS"/>
</dbReference>
<evidence type="ECO:0000256" key="4">
    <source>
        <dbReference type="ARBA" id="ARBA00022692"/>
    </source>
</evidence>
<dbReference type="Pfam" id="PF07690">
    <property type="entry name" value="MFS_1"/>
    <property type="match status" value="1"/>
</dbReference>
<keyword evidence="10" id="KW-1185">Reference proteome</keyword>
<dbReference type="Gene3D" id="1.20.1250.20">
    <property type="entry name" value="MFS general substrate transporter like domains"/>
    <property type="match status" value="2"/>
</dbReference>
<feature type="domain" description="Major facilitator superfamily (MFS) profile" evidence="8">
    <location>
        <begin position="23"/>
        <end position="438"/>
    </location>
</feature>
<keyword evidence="6 7" id="KW-0472">Membrane</keyword>
<dbReference type="Proteomes" id="UP001501183">
    <property type="component" value="Unassembled WGS sequence"/>
</dbReference>
<keyword evidence="3" id="KW-1003">Cell membrane</keyword>
<feature type="transmembrane region" description="Helical" evidence="7">
    <location>
        <begin position="255"/>
        <end position="276"/>
    </location>
</feature>
<dbReference type="SUPFAM" id="SSF103473">
    <property type="entry name" value="MFS general substrate transporter"/>
    <property type="match status" value="1"/>
</dbReference>
<feature type="transmembrane region" description="Helical" evidence="7">
    <location>
        <begin position="96"/>
        <end position="116"/>
    </location>
</feature>
<dbReference type="InterPro" id="IPR036259">
    <property type="entry name" value="MFS_trans_sf"/>
</dbReference>
<keyword evidence="2" id="KW-0813">Transport</keyword>
<evidence type="ECO:0000256" key="7">
    <source>
        <dbReference type="SAM" id="Phobius"/>
    </source>
</evidence>
<evidence type="ECO:0000256" key="5">
    <source>
        <dbReference type="ARBA" id="ARBA00022989"/>
    </source>
</evidence>
<feature type="transmembrane region" description="Helical" evidence="7">
    <location>
        <begin position="288"/>
        <end position="309"/>
    </location>
</feature>
<dbReference type="RefSeq" id="WP_345347109.1">
    <property type="nucleotide sequence ID" value="NZ_BAABFB010000050.1"/>
</dbReference>
<comment type="subcellular location">
    <subcellularLocation>
        <location evidence="1">Cell membrane</location>
        <topology evidence="1">Multi-pass membrane protein</topology>
    </subcellularLocation>
</comment>
<dbReference type="PROSITE" id="PS50850">
    <property type="entry name" value="MFS"/>
    <property type="match status" value="1"/>
</dbReference>
<feature type="transmembrane region" description="Helical" evidence="7">
    <location>
        <begin position="382"/>
        <end position="406"/>
    </location>
</feature>
<name>A0ABP8P9G1_9NOCA</name>
<feature type="transmembrane region" description="Helical" evidence="7">
    <location>
        <begin position="321"/>
        <end position="339"/>
    </location>
</feature>
<protein>
    <submittedName>
        <fullName evidence="9">MFS transporter</fullName>
    </submittedName>
</protein>
<evidence type="ECO:0000256" key="6">
    <source>
        <dbReference type="ARBA" id="ARBA00023136"/>
    </source>
</evidence>